<dbReference type="SUPFAM" id="SSF55811">
    <property type="entry name" value="Nudix"/>
    <property type="match status" value="1"/>
</dbReference>
<dbReference type="InterPro" id="IPR000086">
    <property type="entry name" value="NUDIX_hydrolase_dom"/>
</dbReference>
<feature type="domain" description="Nudix hydrolase" evidence="3">
    <location>
        <begin position="85"/>
        <end position="209"/>
    </location>
</feature>
<protein>
    <recommendedName>
        <fullName evidence="3">Nudix hydrolase domain-containing protein</fullName>
    </recommendedName>
</protein>
<dbReference type="Pfam" id="PF00293">
    <property type="entry name" value="NUDIX"/>
    <property type="match status" value="1"/>
</dbReference>
<keyword evidence="2" id="KW-0378">Hydrolase</keyword>
<dbReference type="InterPro" id="IPR010982">
    <property type="entry name" value="Lambda_DNA-bd_dom_sf"/>
</dbReference>
<dbReference type="Gene3D" id="3.90.79.10">
    <property type="entry name" value="Nucleoside Triphosphate Pyrophosphohydrolase"/>
    <property type="match status" value="1"/>
</dbReference>
<dbReference type="Proteomes" id="UP000659767">
    <property type="component" value="Unassembled WGS sequence"/>
</dbReference>
<accession>A0ABQ2TD07</accession>
<dbReference type="PANTHER" id="PTHR43046:SF14">
    <property type="entry name" value="MUTT_NUDIX FAMILY PROTEIN"/>
    <property type="match status" value="1"/>
</dbReference>
<dbReference type="RefSeq" id="WP_199888851.1">
    <property type="nucleotide sequence ID" value="NZ_BMSZ01000012.1"/>
</dbReference>
<dbReference type="SUPFAM" id="SSF47413">
    <property type="entry name" value="lambda repressor-like DNA-binding domains"/>
    <property type="match status" value="1"/>
</dbReference>
<sequence>MNVIDAWDGRKACALQQAFRMTQEAFADHLGVSVRTVGKWHAEPDAAPRPDMQQILDTAYERAADTVRHRFNLLLRPSPATTPAQSLRVAIAVVLRGTEVLLVCRRGDDTLSWQFPAGMCKPGAAVTSVAVQETHAETGVHVAVREELGARVHPKTGVLASYVLCDYLAGEASNLDAVENMDVAWVPLAALTRFIPAENIYPPILSALEAA</sequence>
<evidence type="ECO:0000256" key="2">
    <source>
        <dbReference type="ARBA" id="ARBA00022801"/>
    </source>
</evidence>
<evidence type="ECO:0000313" key="4">
    <source>
        <dbReference type="EMBL" id="GGS63521.1"/>
    </source>
</evidence>
<comment type="caution">
    <text evidence="4">The sequence shown here is derived from an EMBL/GenBank/DDBJ whole genome shotgun (WGS) entry which is preliminary data.</text>
</comment>
<evidence type="ECO:0000259" key="3">
    <source>
        <dbReference type="PROSITE" id="PS51462"/>
    </source>
</evidence>
<dbReference type="PANTHER" id="PTHR43046">
    <property type="entry name" value="GDP-MANNOSE MANNOSYL HYDROLASE"/>
    <property type="match status" value="1"/>
</dbReference>
<evidence type="ECO:0000256" key="1">
    <source>
        <dbReference type="ARBA" id="ARBA00001946"/>
    </source>
</evidence>
<dbReference type="PROSITE" id="PS51462">
    <property type="entry name" value="NUDIX"/>
    <property type="match status" value="1"/>
</dbReference>
<dbReference type="Gene3D" id="1.10.260.40">
    <property type="entry name" value="lambda repressor-like DNA-binding domains"/>
    <property type="match status" value="1"/>
</dbReference>
<evidence type="ECO:0000313" key="5">
    <source>
        <dbReference type="Proteomes" id="UP000659767"/>
    </source>
</evidence>
<gene>
    <name evidence="4" type="ORF">GCM10010253_43040</name>
</gene>
<organism evidence="4 5">
    <name type="scientific">Streptomyces badius</name>
    <dbReference type="NCBI Taxonomy" id="1941"/>
    <lineage>
        <taxon>Bacteria</taxon>
        <taxon>Bacillati</taxon>
        <taxon>Actinomycetota</taxon>
        <taxon>Actinomycetes</taxon>
        <taxon>Kitasatosporales</taxon>
        <taxon>Streptomycetaceae</taxon>
        <taxon>Streptomyces</taxon>
    </lineage>
</organism>
<keyword evidence="5" id="KW-1185">Reference proteome</keyword>
<dbReference type="EMBL" id="BMSZ01000012">
    <property type="protein sequence ID" value="GGS63521.1"/>
    <property type="molecule type" value="Genomic_DNA"/>
</dbReference>
<name>A0ABQ2TD07_STRBA</name>
<proteinExistence type="predicted"/>
<reference evidence="5" key="1">
    <citation type="journal article" date="2019" name="Int. J. Syst. Evol. Microbiol.">
        <title>The Global Catalogue of Microorganisms (GCM) 10K type strain sequencing project: providing services to taxonomists for standard genome sequencing and annotation.</title>
        <authorList>
            <consortium name="The Broad Institute Genomics Platform"/>
            <consortium name="The Broad Institute Genome Sequencing Center for Infectious Disease"/>
            <person name="Wu L."/>
            <person name="Ma J."/>
        </authorList>
    </citation>
    <scope>NUCLEOTIDE SEQUENCE [LARGE SCALE GENOMIC DNA]</scope>
    <source>
        <strain evidence="5">JCM 4350</strain>
    </source>
</reference>
<dbReference type="InterPro" id="IPR015797">
    <property type="entry name" value="NUDIX_hydrolase-like_dom_sf"/>
</dbReference>
<comment type="cofactor">
    <cofactor evidence="1">
        <name>Mg(2+)</name>
        <dbReference type="ChEBI" id="CHEBI:18420"/>
    </cofactor>
</comment>